<accession>A0A167JWI6</accession>
<feature type="domain" description="F-box" evidence="1">
    <location>
        <begin position="5"/>
        <end position="32"/>
    </location>
</feature>
<dbReference type="OrthoDB" id="2243238at2759"/>
<reference evidence="3" key="1">
    <citation type="submission" date="2015-06" db="EMBL/GenBank/DDBJ databases">
        <title>Expansion of signal transduction pathways in fungi by whole-genome duplication.</title>
        <authorList>
            <consortium name="DOE Joint Genome Institute"/>
            <person name="Corrochano L.M."/>
            <person name="Kuo A."/>
            <person name="Marcet-Houben M."/>
            <person name="Polaino S."/>
            <person name="Salamov A."/>
            <person name="Villalobos J.M."/>
            <person name="Alvarez M.I."/>
            <person name="Avalos J."/>
            <person name="Benito E.P."/>
            <person name="Benoit I."/>
            <person name="Burger G."/>
            <person name="Camino L.P."/>
            <person name="Canovas D."/>
            <person name="Cerda-Olmedo E."/>
            <person name="Cheng J.-F."/>
            <person name="Dominguez A."/>
            <person name="Elias M."/>
            <person name="Eslava A.P."/>
            <person name="Glaser F."/>
            <person name="Grimwood J."/>
            <person name="Gutierrez G."/>
            <person name="Heitman J."/>
            <person name="Henrissat B."/>
            <person name="Iturriaga E.A."/>
            <person name="Lang B.F."/>
            <person name="Lavin J.L."/>
            <person name="Lee S."/>
            <person name="Li W."/>
            <person name="Lindquist E."/>
            <person name="Lopez-Garcia S."/>
            <person name="Luque E.M."/>
            <person name="Marcos A.T."/>
            <person name="Martin J."/>
            <person name="McCluskey K."/>
            <person name="Medina H.R."/>
            <person name="Miralles-Duran A."/>
            <person name="Miyazaki A."/>
            <person name="Munoz-Torres E."/>
            <person name="Oguiza J.A."/>
            <person name="Ohm R."/>
            <person name="Olmedo M."/>
            <person name="Orejas M."/>
            <person name="Ortiz-Castellanos L."/>
            <person name="Pisabarro A.G."/>
            <person name="Rodriguez-Romero J."/>
            <person name="Ruiz-Herrera J."/>
            <person name="Ruiz-Vazquez R."/>
            <person name="Sanz C."/>
            <person name="Schackwitz W."/>
            <person name="Schmutz J."/>
            <person name="Shahriari M."/>
            <person name="Shelest E."/>
            <person name="Silva-Franco F."/>
            <person name="Soanes D."/>
            <person name="Syed K."/>
            <person name="Tagua V.G."/>
            <person name="Talbot N.J."/>
            <person name="Thon M."/>
            <person name="De vries R.P."/>
            <person name="Wiebenga A."/>
            <person name="Yadav J.S."/>
            <person name="Braun E.L."/>
            <person name="Baker S."/>
            <person name="Garre V."/>
            <person name="Horwitz B."/>
            <person name="Torres-Martinez S."/>
            <person name="Idnurm A."/>
            <person name="Herrera-Estrella A."/>
            <person name="Gabaldon T."/>
            <person name="Grigoriev I.V."/>
        </authorList>
    </citation>
    <scope>NUCLEOTIDE SEQUENCE [LARGE SCALE GENOMIC DNA]</scope>
    <source>
        <strain evidence="3">NRRL 1555(-)</strain>
    </source>
</reference>
<dbReference type="CDD" id="cd09917">
    <property type="entry name" value="F-box_SF"/>
    <property type="match status" value="1"/>
</dbReference>
<dbReference type="EMBL" id="KV441000">
    <property type="protein sequence ID" value="OAD66816.1"/>
    <property type="molecule type" value="Genomic_DNA"/>
</dbReference>
<dbReference type="VEuPathDB" id="FungiDB:PHYBLDRAFT_174840"/>
<dbReference type="InterPro" id="IPR032675">
    <property type="entry name" value="LRR_dom_sf"/>
</dbReference>
<dbReference type="AlphaFoldDB" id="A0A167JWI6"/>
<dbReference type="InterPro" id="IPR036047">
    <property type="entry name" value="F-box-like_dom_sf"/>
</dbReference>
<proteinExistence type="predicted"/>
<dbReference type="SUPFAM" id="SSF81383">
    <property type="entry name" value="F-box domain"/>
    <property type="match status" value="1"/>
</dbReference>
<dbReference type="Proteomes" id="UP000077315">
    <property type="component" value="Unassembled WGS sequence"/>
</dbReference>
<dbReference type="Pfam" id="PF00646">
    <property type="entry name" value="F-box"/>
    <property type="match status" value="1"/>
</dbReference>
<dbReference type="InterPro" id="IPR001810">
    <property type="entry name" value="F-box_dom"/>
</dbReference>
<dbReference type="RefSeq" id="XP_018284856.1">
    <property type="nucleotide sequence ID" value="XM_018437354.1"/>
</dbReference>
<organism evidence="2 3">
    <name type="scientific">Phycomyces blakesleeanus (strain ATCC 8743b / DSM 1359 / FGSC 10004 / NBRC 33097 / NRRL 1555)</name>
    <dbReference type="NCBI Taxonomy" id="763407"/>
    <lineage>
        <taxon>Eukaryota</taxon>
        <taxon>Fungi</taxon>
        <taxon>Fungi incertae sedis</taxon>
        <taxon>Mucoromycota</taxon>
        <taxon>Mucoromycotina</taxon>
        <taxon>Mucoromycetes</taxon>
        <taxon>Mucorales</taxon>
        <taxon>Phycomycetaceae</taxon>
        <taxon>Phycomyces</taxon>
    </lineage>
</organism>
<gene>
    <name evidence="2" type="ORF">PHYBLDRAFT_174840</name>
</gene>
<dbReference type="GeneID" id="28998260"/>
<evidence type="ECO:0000313" key="3">
    <source>
        <dbReference type="Proteomes" id="UP000077315"/>
    </source>
</evidence>
<keyword evidence="3" id="KW-1185">Reference proteome</keyword>
<evidence type="ECO:0000259" key="1">
    <source>
        <dbReference type="Pfam" id="PF00646"/>
    </source>
</evidence>
<sequence length="559" mass="65973">MSAPLPYEILSYIAKCIDRNTQLTCALVCRHWTEPFLNAYWNFPLINGTALKSLCKKTNRNNVHLRNLHRTRGLNIYDLTEKDMKNFPKLQQIYQNITRIKYTESTRFEPILSTIDWAPWKTVIHLEIDYDYTWTDPVEDILFKLSAMHSLVHLIFDTSSAHMDDLKGLHLSWGDMEQLHGHFPRLEYLETNCLLTPMSYRVLERVLELPPASNIKHVRFDNDAVSTPWMFYFACKYPNLETMRFVEGDREPEDVERDFQSKYYQGDLLILSTLDRFFPCLKTAHIFTESWNGWPFSLFTKSLKHFGVKLEFLVYNLNIYSADWLALSNECLEHVASSIRIMYIKWGENMIDKRITDDFVSCPSLIELHLYTRSQFEIDVILDKCPELRIFDIDIDGGDWFENGQLQLDMPFSQLSILTLAEFYHHYKRTFNLFAFEQTGDSSTDTSANLLEQTDQLQLPHLKWYHVCLDRSSGKEKPAIWELGSQDIDSVKKYHENYFENKQHDIIQEEEQEKAKKTSDTRLVPRSDWKRDLRCGIIIVRVKSVEYFIFEGVPVTHDH</sequence>
<dbReference type="Gene3D" id="3.80.10.10">
    <property type="entry name" value="Ribonuclease Inhibitor"/>
    <property type="match status" value="1"/>
</dbReference>
<dbReference type="InParanoid" id="A0A167JWI6"/>
<protein>
    <recommendedName>
        <fullName evidence="1">F-box domain-containing protein</fullName>
    </recommendedName>
</protein>
<name>A0A167JWI6_PHYB8</name>
<evidence type="ECO:0000313" key="2">
    <source>
        <dbReference type="EMBL" id="OAD66816.1"/>
    </source>
</evidence>